<organism evidence="1 2">
    <name type="scientific">Arthrobacter phage Circum</name>
    <dbReference type="NCBI Taxonomy" id="1772295"/>
    <lineage>
        <taxon>Viruses</taxon>
        <taxon>Duplodnaviria</taxon>
        <taxon>Heunggongvirae</taxon>
        <taxon>Uroviricota</taxon>
        <taxon>Caudoviricetes</taxon>
        <taxon>Mudcatvirus</taxon>
        <taxon>Mudcatvirus circum</taxon>
    </lineage>
</organism>
<reference evidence="1 2" key="1">
    <citation type="submission" date="2015-11" db="EMBL/GenBank/DDBJ databases">
        <authorList>
            <person name="Aziz R.M."/>
            <person name="Carl E.L."/>
            <person name="Farooq M.A."/>
            <person name="Gal B."/>
            <person name="Garcia Martinez K."/>
            <person name="Mathew K.J."/>
            <person name="Obando D.J."/>
            <person name="Robinson K.M."/>
            <person name="Robinson M.D."/>
            <person name="Sanders L.M."/>
            <person name="Silva M.P."/>
            <person name="Tasnim L."/>
            <person name="Vo M."/>
            <person name="Vo Q.D."/>
            <person name="Simon S.E."/>
            <person name="Hughes L.E."/>
            <person name="Benjamin R.C."/>
            <person name="Bradley K.W."/>
            <person name="Asai D.J."/>
            <person name="Bowman C.A."/>
            <person name="Russell D.A."/>
            <person name="Pope W.H."/>
            <person name="Jacobs-Sera D."/>
            <person name="Hendrix R.W."/>
            <person name="Hatfull G.F."/>
        </authorList>
    </citation>
    <scope>NUCLEOTIDE SEQUENCE [LARGE SCALE GENOMIC DNA]</scope>
</reference>
<sequence length="95" mass="11058">MTHFRNAFIRKQISLLERRKAHLENVDRGSFDRAEASALATAIEAMEEKYPERPESSDADMIKFCGTMQTHEKHEYEIHPNAKPLFCGGFLRFEQ</sequence>
<protein>
    <submittedName>
        <fullName evidence="1">Uncharacterized protein</fullName>
    </submittedName>
</protein>
<gene>
    <name evidence="1" type="primary">79</name>
    <name evidence="1" type="ORF">CIRCUM_79</name>
</gene>
<dbReference type="KEGG" id="vg:40079055"/>
<keyword evidence="2" id="KW-1185">Reference proteome</keyword>
<dbReference type="OrthoDB" id="33663at10239"/>
<name>A0A0U4IK27_9CAUD</name>
<evidence type="ECO:0000313" key="2">
    <source>
        <dbReference type="Proteomes" id="UP000222527"/>
    </source>
</evidence>
<accession>A0A0U4IK27</accession>
<dbReference type="Proteomes" id="UP000222527">
    <property type="component" value="Segment"/>
</dbReference>
<dbReference type="EMBL" id="KU160642">
    <property type="protein sequence ID" value="ALY08762.1"/>
    <property type="molecule type" value="Genomic_DNA"/>
</dbReference>
<dbReference type="RefSeq" id="YP_009603168.1">
    <property type="nucleotide sequence ID" value="NC_041948.1"/>
</dbReference>
<evidence type="ECO:0000313" key="1">
    <source>
        <dbReference type="EMBL" id="ALY08762.1"/>
    </source>
</evidence>
<dbReference type="GeneID" id="40079055"/>
<proteinExistence type="predicted"/>